<reference evidence="2" key="1">
    <citation type="submission" date="2025-08" db="UniProtKB">
        <authorList>
            <consortium name="RefSeq"/>
        </authorList>
    </citation>
    <scope>IDENTIFICATION</scope>
    <source>
        <tissue evidence="2">Whole blood</tissue>
    </source>
</reference>
<keyword evidence="1" id="KW-1185">Reference proteome</keyword>
<dbReference type="Proteomes" id="UP000261680">
    <property type="component" value="Unplaced"/>
</dbReference>
<evidence type="ECO:0000313" key="1">
    <source>
        <dbReference type="Proteomes" id="UP000261680"/>
    </source>
</evidence>
<dbReference type="PANTHER" id="PTHR21402:SF9">
    <property type="entry name" value="GAMETOCYTE-SPECIFIC FACTOR 1"/>
    <property type="match status" value="1"/>
</dbReference>
<name>A0A8M1GXL5_URSMA</name>
<dbReference type="RefSeq" id="XP_040500481.1">
    <property type="nucleotide sequence ID" value="XM_040644547.1"/>
</dbReference>
<evidence type="ECO:0000313" key="2">
    <source>
        <dbReference type="RefSeq" id="XP_040500481.1"/>
    </source>
</evidence>
<gene>
    <name evidence="2" type="primary">LOC103676688</name>
</gene>
<proteinExistence type="predicted"/>
<dbReference type="AlphaFoldDB" id="A0A8M1GXL5"/>
<dbReference type="KEGG" id="umr:103676688"/>
<dbReference type="OrthoDB" id="10069248at2759"/>
<dbReference type="InterPro" id="IPR051591">
    <property type="entry name" value="UPF0224_FAM112_RNA_Proc"/>
</dbReference>
<sequence length="239" mass="27718">MCRLHIEARMVREAASWKEVKHEQTIQRKFLSEGLLERVNPGMVIIGYNRRRLATGGNLKQIVRSLRHSLDPEKLLQCLYDENHQIRAGSFPYHLIKYRKNHPDVESKMATCSFSAYHQVSLAEISHPISSCDDKSCVEQDVANQTRNVRQETVAESPWQCPPWDEDWNKDLWEQMSTPFVWGTVNYRGSNSPASNIVMEHKSNLVSGMQGPKSLLYVLPWRNIGNAQQWRIYLIKSRP</sequence>
<dbReference type="GeneID" id="103676688"/>
<organism evidence="1 2">
    <name type="scientific">Ursus maritimus</name>
    <name type="common">Polar bear</name>
    <name type="synonym">Thalarctos maritimus</name>
    <dbReference type="NCBI Taxonomy" id="29073"/>
    <lineage>
        <taxon>Eukaryota</taxon>
        <taxon>Metazoa</taxon>
        <taxon>Chordata</taxon>
        <taxon>Craniata</taxon>
        <taxon>Vertebrata</taxon>
        <taxon>Euteleostomi</taxon>
        <taxon>Mammalia</taxon>
        <taxon>Eutheria</taxon>
        <taxon>Laurasiatheria</taxon>
        <taxon>Carnivora</taxon>
        <taxon>Caniformia</taxon>
        <taxon>Ursidae</taxon>
        <taxon>Ursus</taxon>
    </lineage>
</organism>
<accession>A0A8M1GXL5</accession>
<dbReference type="PANTHER" id="PTHR21402">
    <property type="entry name" value="GAMETOCYTE SPECIFIC FACTOR 1-RELATED"/>
    <property type="match status" value="1"/>
</dbReference>
<protein>
    <submittedName>
        <fullName evidence="2">LOW QUALITY PROTEIN: gametocyte-specific factor 1-like</fullName>
    </submittedName>
</protein>